<protein>
    <submittedName>
        <fullName evidence="2">Uncharacterized protein</fullName>
    </submittedName>
</protein>
<feature type="region of interest" description="Disordered" evidence="1">
    <location>
        <begin position="55"/>
        <end position="120"/>
    </location>
</feature>
<feature type="compositionally biased region" description="Basic and acidic residues" evidence="1">
    <location>
        <begin position="105"/>
        <end position="118"/>
    </location>
</feature>
<organism evidence="2 3">
    <name type="scientific">Triparma columacea</name>
    <dbReference type="NCBI Taxonomy" id="722753"/>
    <lineage>
        <taxon>Eukaryota</taxon>
        <taxon>Sar</taxon>
        <taxon>Stramenopiles</taxon>
        <taxon>Ochrophyta</taxon>
        <taxon>Bolidophyceae</taxon>
        <taxon>Parmales</taxon>
        <taxon>Triparmaceae</taxon>
        <taxon>Triparma</taxon>
    </lineage>
</organism>
<feature type="compositionally biased region" description="Low complexity" evidence="1">
    <location>
        <begin position="55"/>
        <end position="66"/>
    </location>
</feature>
<evidence type="ECO:0000256" key="1">
    <source>
        <dbReference type="SAM" id="MobiDB-lite"/>
    </source>
</evidence>
<comment type="caution">
    <text evidence="2">The sequence shown here is derived from an EMBL/GenBank/DDBJ whole genome shotgun (WGS) entry which is preliminary data.</text>
</comment>
<evidence type="ECO:0000313" key="3">
    <source>
        <dbReference type="Proteomes" id="UP001165065"/>
    </source>
</evidence>
<feature type="compositionally biased region" description="Basic and acidic residues" evidence="1">
    <location>
        <begin position="67"/>
        <end position="81"/>
    </location>
</feature>
<dbReference type="AlphaFoldDB" id="A0A9W7GAY0"/>
<sequence length="245" mass="27292">MIKREGYESFRGVKTEQGAKRLKIELPNVYFNENQDNSCKIEPCSNPDVAELMENTTTRKTTTTTNSRKETTTTTNSRKETTTTTNSRKKTTTNNAGKDPQGRPQAEEGGGRAGEDPQGRPQVEAIINSRYHMMATRSTPHPPMNTVSFIRAQDLLHKALKIDTNIAGGSLRFKKLLGEAWATDARFRFGIDIVRRVYIGNKPGFAKHGLALLLGLPTRKRGKVKGGKIGKNHNGVRFKSRFGLF</sequence>
<reference evidence="3" key="1">
    <citation type="journal article" date="2023" name="Commun. Biol.">
        <title>Genome analysis of Parmales, the sister group of diatoms, reveals the evolutionary specialization of diatoms from phago-mixotrophs to photoautotrophs.</title>
        <authorList>
            <person name="Ban H."/>
            <person name="Sato S."/>
            <person name="Yoshikawa S."/>
            <person name="Yamada K."/>
            <person name="Nakamura Y."/>
            <person name="Ichinomiya M."/>
            <person name="Sato N."/>
            <person name="Blanc-Mathieu R."/>
            <person name="Endo H."/>
            <person name="Kuwata A."/>
            <person name="Ogata H."/>
        </authorList>
    </citation>
    <scope>NUCLEOTIDE SEQUENCE [LARGE SCALE GENOMIC DNA]</scope>
</reference>
<keyword evidence="3" id="KW-1185">Reference proteome</keyword>
<accession>A0A9W7GAY0</accession>
<evidence type="ECO:0000313" key="2">
    <source>
        <dbReference type="EMBL" id="GMI38975.1"/>
    </source>
</evidence>
<proteinExistence type="predicted"/>
<dbReference type="EMBL" id="BRYA01001101">
    <property type="protein sequence ID" value="GMI38975.1"/>
    <property type="molecule type" value="Genomic_DNA"/>
</dbReference>
<gene>
    <name evidence="2" type="ORF">TrCOL_g11661</name>
</gene>
<dbReference type="Proteomes" id="UP001165065">
    <property type="component" value="Unassembled WGS sequence"/>
</dbReference>
<name>A0A9W7GAY0_9STRA</name>